<organism evidence="3 4">
    <name type="scientific">Rosenbergiella australiborealis</name>
    <dbReference type="NCBI Taxonomy" id="1544696"/>
    <lineage>
        <taxon>Bacteria</taxon>
        <taxon>Pseudomonadati</taxon>
        <taxon>Pseudomonadota</taxon>
        <taxon>Gammaproteobacteria</taxon>
        <taxon>Enterobacterales</taxon>
        <taxon>Erwiniaceae</taxon>
        <taxon>Rosenbergiella</taxon>
    </lineage>
</organism>
<dbReference type="EMBL" id="JABBFO010000029">
    <property type="protein sequence ID" value="MBT0728545.1"/>
    <property type="molecule type" value="Genomic_DNA"/>
</dbReference>
<keyword evidence="4" id="KW-1185">Reference proteome</keyword>
<evidence type="ECO:0000313" key="3">
    <source>
        <dbReference type="EMBL" id="MBT0728545.1"/>
    </source>
</evidence>
<accession>A0ABS5T844</accession>
<keyword evidence="1" id="KW-0800">Toxin</keyword>
<evidence type="ECO:0000313" key="4">
    <source>
        <dbReference type="Proteomes" id="UP000786875"/>
    </source>
</evidence>
<feature type="region of interest" description="Disordered" evidence="2">
    <location>
        <begin position="1"/>
        <end position="24"/>
    </location>
</feature>
<sequence>MGCSSSDSAWISTSASVNSNKDKKNGCSLTHQVTLHSDCDTTLTGVQVNGKRIAAEIGHNLTLTSEQDSNRYYSK</sequence>
<protein>
    <submittedName>
        <fullName evidence="3">Uncharacterized protein</fullName>
    </submittedName>
</protein>
<dbReference type="Pfam" id="PF13332">
    <property type="entry name" value="Fil_haemagg_2"/>
    <property type="match status" value="1"/>
</dbReference>
<evidence type="ECO:0000256" key="1">
    <source>
        <dbReference type="ARBA" id="ARBA00022656"/>
    </source>
</evidence>
<feature type="compositionally biased region" description="Low complexity" evidence="2">
    <location>
        <begin position="1"/>
        <end position="16"/>
    </location>
</feature>
<dbReference type="InterPro" id="IPR025157">
    <property type="entry name" value="Hemagglutinin_rpt"/>
</dbReference>
<gene>
    <name evidence="3" type="ORF">HGT73_14490</name>
</gene>
<proteinExistence type="predicted"/>
<dbReference type="Proteomes" id="UP000786875">
    <property type="component" value="Unassembled WGS sequence"/>
</dbReference>
<name>A0ABS5T844_9GAMM</name>
<evidence type="ECO:0000256" key="2">
    <source>
        <dbReference type="SAM" id="MobiDB-lite"/>
    </source>
</evidence>
<reference evidence="3 4" key="1">
    <citation type="submission" date="2020-04" db="EMBL/GenBank/DDBJ databases">
        <title>Genome sequencing of Rosenbergiella species.</title>
        <authorList>
            <person name="Alvarez-Perez S."/>
            <person name="Lievens B."/>
        </authorList>
    </citation>
    <scope>NUCLEOTIDE SEQUENCE [LARGE SCALE GENOMIC DNA]</scope>
    <source>
        <strain evidence="3 4">CdVSA20.1</strain>
    </source>
</reference>
<dbReference type="RefSeq" id="WP_214215967.1">
    <property type="nucleotide sequence ID" value="NZ_JABBFO010000029.1"/>
</dbReference>
<comment type="caution">
    <text evidence="3">The sequence shown here is derived from an EMBL/GenBank/DDBJ whole genome shotgun (WGS) entry which is preliminary data.</text>
</comment>